<dbReference type="InterPro" id="IPR015422">
    <property type="entry name" value="PyrdxlP-dep_Trfase_small"/>
</dbReference>
<reference evidence="5" key="1">
    <citation type="journal article" date="2019" name="Int. J. Syst. Evol. Microbiol.">
        <title>The Global Catalogue of Microorganisms (GCM) 10K type strain sequencing project: providing services to taxonomists for standard genome sequencing and annotation.</title>
        <authorList>
            <consortium name="The Broad Institute Genomics Platform"/>
            <consortium name="The Broad Institute Genome Sequencing Center for Infectious Disease"/>
            <person name="Wu L."/>
            <person name="Ma J."/>
        </authorList>
    </citation>
    <scope>NUCLEOTIDE SEQUENCE [LARGE SCALE GENOMIC DNA]</scope>
    <source>
        <strain evidence="5">CGMCC 1.15342</strain>
    </source>
</reference>
<accession>A0ABQ1M1Y4</accession>
<dbReference type="RefSeq" id="WP_188751538.1">
    <property type="nucleotide sequence ID" value="NZ_BMIK01000009.1"/>
</dbReference>
<evidence type="ECO:0000313" key="5">
    <source>
        <dbReference type="Proteomes" id="UP000597338"/>
    </source>
</evidence>
<dbReference type="SUPFAM" id="SSF53383">
    <property type="entry name" value="PLP-dependent transferases"/>
    <property type="match status" value="1"/>
</dbReference>
<dbReference type="GO" id="GO:0016874">
    <property type="term" value="F:ligase activity"/>
    <property type="evidence" value="ECO:0007669"/>
    <property type="project" value="UniProtKB-KW"/>
</dbReference>
<sequence>MTTIDFEKASFKDFEDIPGIDPYGRAALWTAYVDSRKQVGEWNYRQRNLSGCGPEMELELTGIAHKRFVSLVSNDYLGFTQHPRVKAMAAEAIEQYGTGAGASPAIGGHYDFHQWLEEKIAAFFGRDSAIVYSTGYTANSASLQCLLRRDDLAILDMAVHASVYEGCLMTNVKTFPHNNMDALERVLKLSNDRYRTRMVIIDGVYSQDGDLAPLDSILELCRHYGAYLMVDDAHGTGVIGDTGRGVMELHGLLREVDIVTGTFSKTFAHVGGYVVASRELVDYLKFQARQHIFSATLSPAAACIGTAIDLVDDEPGWMAKLWDNIRHLKGGLQGMGLETGDTQSAIIPVKIGDIKLNAQICGLLLEAGVYANQINYPAVARKDARVRMSVMATHTEEQLDRVLNAWEWVIRKTGIGKRK</sequence>
<comment type="cofactor">
    <cofactor evidence="1">
        <name>pyridoxal 5'-phosphate</name>
        <dbReference type="ChEBI" id="CHEBI:597326"/>
    </cofactor>
</comment>
<dbReference type="PANTHER" id="PTHR13693:SF3">
    <property type="entry name" value="LD36009P"/>
    <property type="match status" value="1"/>
</dbReference>
<keyword evidence="5" id="KW-1185">Reference proteome</keyword>
<dbReference type="InterPro" id="IPR015424">
    <property type="entry name" value="PyrdxlP-dep_Trfase"/>
</dbReference>
<evidence type="ECO:0000313" key="4">
    <source>
        <dbReference type="EMBL" id="GGC33360.1"/>
    </source>
</evidence>
<dbReference type="Gene3D" id="3.90.1150.10">
    <property type="entry name" value="Aspartate Aminotransferase, domain 1"/>
    <property type="match status" value="1"/>
</dbReference>
<protein>
    <submittedName>
        <fullName evidence="4">2-amino-3-ketobutyrate CoA ligase</fullName>
    </submittedName>
</protein>
<keyword evidence="2" id="KW-0808">Transferase</keyword>
<proteinExistence type="predicted"/>
<dbReference type="PANTHER" id="PTHR13693">
    <property type="entry name" value="CLASS II AMINOTRANSFERASE/8-AMINO-7-OXONONANOATE SYNTHASE"/>
    <property type="match status" value="1"/>
</dbReference>
<evidence type="ECO:0000259" key="3">
    <source>
        <dbReference type="Pfam" id="PF00155"/>
    </source>
</evidence>
<gene>
    <name evidence="4" type="primary">glyA1</name>
    <name evidence="4" type="ORF">GCM10011386_26840</name>
</gene>
<organism evidence="4 5">
    <name type="scientific">Parapedobacter defluvii</name>
    <dbReference type="NCBI Taxonomy" id="2045106"/>
    <lineage>
        <taxon>Bacteria</taxon>
        <taxon>Pseudomonadati</taxon>
        <taxon>Bacteroidota</taxon>
        <taxon>Sphingobacteriia</taxon>
        <taxon>Sphingobacteriales</taxon>
        <taxon>Sphingobacteriaceae</taxon>
        <taxon>Parapedobacter</taxon>
    </lineage>
</organism>
<comment type="caution">
    <text evidence="4">The sequence shown here is derived from an EMBL/GenBank/DDBJ whole genome shotgun (WGS) entry which is preliminary data.</text>
</comment>
<dbReference type="Proteomes" id="UP000597338">
    <property type="component" value="Unassembled WGS sequence"/>
</dbReference>
<dbReference type="Gene3D" id="3.40.640.10">
    <property type="entry name" value="Type I PLP-dependent aspartate aminotransferase-like (Major domain)"/>
    <property type="match status" value="1"/>
</dbReference>
<feature type="domain" description="Aminotransferase class I/classII large" evidence="3">
    <location>
        <begin position="68"/>
        <end position="405"/>
    </location>
</feature>
<dbReference type="Pfam" id="PF00155">
    <property type="entry name" value="Aminotran_1_2"/>
    <property type="match status" value="1"/>
</dbReference>
<dbReference type="InterPro" id="IPR004839">
    <property type="entry name" value="Aminotransferase_I/II_large"/>
</dbReference>
<keyword evidence="4" id="KW-0436">Ligase</keyword>
<dbReference type="EMBL" id="BMIK01000009">
    <property type="protein sequence ID" value="GGC33360.1"/>
    <property type="molecule type" value="Genomic_DNA"/>
</dbReference>
<name>A0ABQ1M1Y4_9SPHI</name>
<dbReference type="InterPro" id="IPR050087">
    <property type="entry name" value="AON_synthase_class-II"/>
</dbReference>
<dbReference type="CDD" id="cd06454">
    <property type="entry name" value="KBL_like"/>
    <property type="match status" value="1"/>
</dbReference>
<evidence type="ECO:0000256" key="2">
    <source>
        <dbReference type="ARBA" id="ARBA00022679"/>
    </source>
</evidence>
<dbReference type="InterPro" id="IPR015421">
    <property type="entry name" value="PyrdxlP-dep_Trfase_major"/>
</dbReference>
<evidence type="ECO:0000256" key="1">
    <source>
        <dbReference type="ARBA" id="ARBA00001933"/>
    </source>
</evidence>